<accession>A0A8J6ARU7</accession>
<keyword evidence="2" id="KW-0653">Protein transport</keyword>
<dbReference type="OrthoDB" id="10263345at2759"/>
<dbReference type="Pfam" id="PF10474">
    <property type="entry name" value="Syndetin_C"/>
    <property type="match status" value="1"/>
</dbReference>
<dbReference type="GO" id="GO:1990745">
    <property type="term" value="C:EARP complex"/>
    <property type="evidence" value="ECO:0007669"/>
    <property type="project" value="InterPro"/>
</dbReference>
<dbReference type="GO" id="GO:0042147">
    <property type="term" value="P:retrograde transport, endosome to Golgi"/>
    <property type="evidence" value="ECO:0007669"/>
    <property type="project" value="InterPro"/>
</dbReference>
<dbReference type="InterPro" id="IPR040047">
    <property type="entry name" value="VPS50"/>
</dbReference>
<dbReference type="Pfam" id="PF10475">
    <property type="entry name" value="Vps54_N"/>
    <property type="match status" value="1"/>
</dbReference>
<protein>
    <submittedName>
        <fullName evidence="6">Uncharacterized protein</fullName>
    </submittedName>
</protein>
<keyword evidence="7" id="KW-1185">Reference proteome</keyword>
<name>A0A8J6ARU7_9EUKA</name>
<dbReference type="GO" id="GO:0015031">
    <property type="term" value="P:protein transport"/>
    <property type="evidence" value="ECO:0007669"/>
    <property type="project" value="UniProtKB-KW"/>
</dbReference>
<evidence type="ECO:0000259" key="5">
    <source>
        <dbReference type="Pfam" id="PF10475"/>
    </source>
</evidence>
<evidence type="ECO:0000256" key="2">
    <source>
        <dbReference type="ARBA" id="ARBA00022927"/>
    </source>
</evidence>
<dbReference type="GO" id="GO:0005829">
    <property type="term" value="C:cytosol"/>
    <property type="evidence" value="ECO:0007669"/>
    <property type="project" value="GOC"/>
</dbReference>
<evidence type="ECO:0000313" key="7">
    <source>
        <dbReference type="Proteomes" id="UP000717585"/>
    </source>
</evidence>
<dbReference type="AlphaFoldDB" id="A0A8J6ARU7"/>
<gene>
    <name evidence="6" type="ORF">J8273_5885</name>
</gene>
<dbReference type="InterPro" id="IPR019515">
    <property type="entry name" value="VPS54_N"/>
</dbReference>
<feature type="domain" description="Vacuolar protein sorting-associated protein 54 N-terminal" evidence="5">
    <location>
        <begin position="3"/>
        <end position="180"/>
    </location>
</feature>
<evidence type="ECO:0000256" key="1">
    <source>
        <dbReference type="ARBA" id="ARBA00022448"/>
    </source>
</evidence>
<evidence type="ECO:0000259" key="4">
    <source>
        <dbReference type="Pfam" id="PF10474"/>
    </source>
</evidence>
<organism evidence="6 7">
    <name type="scientific">Carpediemonas membranifera</name>
    <dbReference type="NCBI Taxonomy" id="201153"/>
    <lineage>
        <taxon>Eukaryota</taxon>
        <taxon>Metamonada</taxon>
        <taxon>Carpediemonas-like organisms</taxon>
        <taxon>Carpediemonas</taxon>
    </lineage>
</organism>
<feature type="domain" description="Syndetin C-terminal" evidence="4">
    <location>
        <begin position="578"/>
        <end position="769"/>
    </location>
</feature>
<dbReference type="GO" id="GO:0032456">
    <property type="term" value="P:endocytic recycling"/>
    <property type="evidence" value="ECO:0007669"/>
    <property type="project" value="InterPro"/>
</dbReference>
<dbReference type="PANTHER" id="PTHR13258">
    <property type="entry name" value="SYNDETIN"/>
    <property type="match status" value="1"/>
</dbReference>
<comment type="caution">
    <text evidence="6">The sequence shown here is derived from an EMBL/GenBank/DDBJ whole genome shotgun (WGS) entry which is preliminary data.</text>
</comment>
<keyword evidence="3" id="KW-0175">Coiled coil</keyword>
<proteinExistence type="predicted"/>
<keyword evidence="1" id="KW-0813">Transport</keyword>
<dbReference type="GO" id="GO:0000149">
    <property type="term" value="F:SNARE binding"/>
    <property type="evidence" value="ECO:0007669"/>
    <property type="project" value="TreeGrafter"/>
</dbReference>
<dbReference type="EMBL" id="JAHDYR010000033">
    <property type="protein sequence ID" value="KAG9392746.1"/>
    <property type="molecule type" value="Genomic_DNA"/>
</dbReference>
<dbReference type="PANTHER" id="PTHR13258:SF0">
    <property type="entry name" value="SYNDETIN"/>
    <property type="match status" value="1"/>
</dbReference>
<evidence type="ECO:0000313" key="6">
    <source>
        <dbReference type="EMBL" id="KAG9392746.1"/>
    </source>
</evidence>
<evidence type="ECO:0000256" key="3">
    <source>
        <dbReference type="ARBA" id="ARBA00023054"/>
    </source>
</evidence>
<dbReference type="InterPro" id="IPR019514">
    <property type="entry name" value="Syndetin_C"/>
</dbReference>
<reference evidence="6" key="1">
    <citation type="submission" date="2021-05" db="EMBL/GenBank/DDBJ databases">
        <title>A free-living protist that lacks canonical eukaryotic 1 DNA replication and segregation systems.</title>
        <authorList>
            <person name="Salas-Leiva D.E."/>
            <person name="Tromer E.C."/>
            <person name="Curtis B.A."/>
            <person name="Jerlstrom-Hultqvist J."/>
            <person name="Kolisko M."/>
            <person name="Yi Z."/>
            <person name="Salas-Leiva J.S."/>
            <person name="Gallot-Lavallee L."/>
            <person name="Kops G.J.P.L."/>
            <person name="Archibald J.M."/>
            <person name="Simpson A.G.B."/>
            <person name="Roger A.J."/>
        </authorList>
    </citation>
    <scope>NUCLEOTIDE SEQUENCE</scope>
    <source>
        <strain evidence="6">BICM</strain>
    </source>
</reference>
<sequence>MRTLDTVSRDLSDQMLSRMSDFIDAMAGIRVLQNNTAVVRILTANSRKILGTARRNLVDTSDAVEERHRVLTDLEETLDLAKRIQKLIADVQELESIETSDLPKALGMCEALRAQQREMTGILCLEPLFDRVMASRDRIDTQLVTSTGNLIDHFTSDLLETLVAAHTNAGRLSEFINEYQTSLTRRLARQPIQLASSLTHNPEAVGDTLAETVKGVAPKHVADLMLLVCSTIGGLALGFHGAISTYSTLKSSEVYRSLFTWRSFIVSAIDKDLSSAILALNLSLEFPETVGRVSTTVDALHLMLYRSFGYGLHSSLAAMETASASVISKLTDGLDKAIRGYFIDHGARTTKFVPITNPTGSEFTGLRNALAQSHPTHLAPFLATDDLLPIPENLVHPESFQILNDHPPREAARFFIEACLNARPEVTAIDLPPFLDAAVGTEGVLAMCHTLCSIATIVESRPHSVVVADRSVKAFLIDAVGLIAKRAIIEIGGEIPAEMDSGVPEILDVLESALLRSTPSVNDKKQPLIVDYMTFVVTVIESLAMLSGTLSYISHRLSGAHAIAMDPNALIHLSTIESLAAVMHSALNGTRKVVYSHLSVVCMPDLPELVAAVASMKWEPHSDSTATSPYVSNALQDVGKLVASVDQLMKGRIPPQARKLIVENAGAAIVAVLIDCYSKVRKCNTNGRSQMARDARQLTSGLCTLTGVDSVPGEEALGAYIRGWFEVETDFFVWLHEKGMSMFTAPQIIGLLNSVKLTDGYTLRAKQDFTTHVREMQNLGQLKAVPHPAIAAVANMTRNKK</sequence>
<dbReference type="Proteomes" id="UP000717585">
    <property type="component" value="Unassembled WGS sequence"/>
</dbReference>